<gene>
    <name evidence="1" type="ORF">METZ01_LOCUS282938</name>
</gene>
<sequence>VSGQRVISNLALVGFMGCGKSTVGQQVAGELDFEFVDVDTQSKAHSLII</sequence>
<dbReference type="PRINTS" id="PR01100">
    <property type="entry name" value="SHIKIMTKNASE"/>
</dbReference>
<evidence type="ECO:0000313" key="1">
    <source>
        <dbReference type="EMBL" id="SVC30084.1"/>
    </source>
</evidence>
<dbReference type="InterPro" id="IPR027417">
    <property type="entry name" value="P-loop_NTPase"/>
</dbReference>
<dbReference type="InterPro" id="IPR031322">
    <property type="entry name" value="Shikimate/glucono_kinase"/>
</dbReference>
<dbReference type="Gene3D" id="3.40.50.300">
    <property type="entry name" value="P-loop containing nucleotide triphosphate hydrolases"/>
    <property type="match status" value="1"/>
</dbReference>
<organism evidence="1">
    <name type="scientific">marine metagenome</name>
    <dbReference type="NCBI Taxonomy" id="408172"/>
    <lineage>
        <taxon>unclassified sequences</taxon>
        <taxon>metagenomes</taxon>
        <taxon>ecological metagenomes</taxon>
    </lineage>
</organism>
<dbReference type="EMBL" id="UINC01083920">
    <property type="protein sequence ID" value="SVC30084.1"/>
    <property type="molecule type" value="Genomic_DNA"/>
</dbReference>
<protein>
    <recommendedName>
        <fullName evidence="2">Shikimate kinase</fullName>
    </recommendedName>
</protein>
<proteinExistence type="predicted"/>
<dbReference type="SUPFAM" id="SSF52540">
    <property type="entry name" value="P-loop containing nucleoside triphosphate hydrolases"/>
    <property type="match status" value="1"/>
</dbReference>
<reference evidence="1" key="1">
    <citation type="submission" date="2018-05" db="EMBL/GenBank/DDBJ databases">
        <authorList>
            <person name="Lanie J.A."/>
            <person name="Ng W.-L."/>
            <person name="Kazmierczak K.M."/>
            <person name="Andrzejewski T.M."/>
            <person name="Davidsen T.M."/>
            <person name="Wayne K.J."/>
            <person name="Tettelin H."/>
            <person name="Glass J.I."/>
            <person name="Rusch D."/>
            <person name="Podicherti R."/>
            <person name="Tsui H.-C.T."/>
            <person name="Winkler M.E."/>
        </authorList>
    </citation>
    <scope>NUCLEOTIDE SEQUENCE</scope>
</reference>
<accession>A0A382KZ87</accession>
<dbReference type="AlphaFoldDB" id="A0A382KZ87"/>
<feature type="non-terminal residue" evidence="1">
    <location>
        <position position="1"/>
    </location>
</feature>
<evidence type="ECO:0008006" key="2">
    <source>
        <dbReference type="Google" id="ProtNLM"/>
    </source>
</evidence>
<dbReference type="Pfam" id="PF01202">
    <property type="entry name" value="SKI"/>
    <property type="match status" value="1"/>
</dbReference>
<name>A0A382KZ87_9ZZZZ</name>